<dbReference type="InterPro" id="IPR001492">
    <property type="entry name" value="Flagellin"/>
</dbReference>
<evidence type="ECO:0000256" key="1">
    <source>
        <dbReference type="ARBA" id="ARBA00002270"/>
    </source>
</evidence>
<dbReference type="InterPro" id="IPR042187">
    <property type="entry name" value="Flagellin_C_sub2"/>
</dbReference>
<keyword evidence="4 5" id="KW-0975">Bacterial flagellum</keyword>
<comment type="similarity">
    <text evidence="2 5">Belongs to the bacterial flagellin family.</text>
</comment>
<keyword evidence="3 5" id="KW-0964">Secreted</keyword>
<evidence type="ECO:0000256" key="4">
    <source>
        <dbReference type="ARBA" id="ARBA00023143"/>
    </source>
</evidence>
<gene>
    <name evidence="8" type="ORF">GW590_14670</name>
</gene>
<feature type="domain" description="Flagellin N-terminal" evidence="6">
    <location>
        <begin position="5"/>
        <end position="143"/>
    </location>
</feature>
<sequence length="439" mass="44676">MSMVINTNTLSLMTQQNLNKSQSALSTAIERLSSGLRINSAKDDAAGQAIANRFQSNINGLTQASSNANDGISVAQTTEGSLDEINNNLQRIRELSVQAANGTNSSSDLTSIQDEITSRLSEIDRVSGQTQFNGVKVLASNQTMSIQVGANDGQSINIDLQQIDSSTLGLSGFSVSGSALKTSDAVTQVGDTTAAPKTVDLSAAATALTTATGSTVAASSLSLVNIQDSTGAATANYAVKSGSDYYAASVDSTTGKVTLNTSDVSFTDPSNGVTTAATQSGVLVKVGTDATGNAEGFVTVQGQNYKAGTTGVDVLANSNAATPTSTVGTTLVLSGASATATFSGAATTNPLAKIDAAIAKIDTFRSQLGAVQNRFDSAITNLSNTTTNLQSAQSRIQDADYATEVSAMSKDQILQQAGNSVLSKANSSTQGVLTLLQNA</sequence>
<dbReference type="PANTHER" id="PTHR42792">
    <property type="entry name" value="FLAGELLIN"/>
    <property type="match status" value="1"/>
</dbReference>
<evidence type="ECO:0000259" key="7">
    <source>
        <dbReference type="Pfam" id="PF00700"/>
    </source>
</evidence>
<dbReference type="GO" id="GO:0009288">
    <property type="term" value="C:bacterial-type flagellum"/>
    <property type="evidence" value="ECO:0007669"/>
    <property type="project" value="UniProtKB-SubCell"/>
</dbReference>
<evidence type="ECO:0000256" key="2">
    <source>
        <dbReference type="ARBA" id="ARBA00005709"/>
    </source>
</evidence>
<keyword evidence="8" id="KW-0282">Flagellum</keyword>
<name>A0A848MLE1_9GAMM</name>
<protein>
    <recommendedName>
        <fullName evidence="5">Flagellin</fullName>
    </recommendedName>
</protein>
<dbReference type="Gene3D" id="6.10.10.10">
    <property type="entry name" value="Flagellar export chaperone, C-terminal domain"/>
    <property type="match status" value="1"/>
</dbReference>
<dbReference type="GO" id="GO:0005576">
    <property type="term" value="C:extracellular region"/>
    <property type="evidence" value="ECO:0007669"/>
    <property type="project" value="UniProtKB-SubCell"/>
</dbReference>
<accession>A0A848MLE1</accession>
<dbReference type="NCBIfam" id="NF005294">
    <property type="entry name" value="PRK06819.1"/>
    <property type="match status" value="1"/>
</dbReference>
<proteinExistence type="inferred from homology"/>
<comment type="subcellular location">
    <subcellularLocation>
        <location evidence="5">Secreted</location>
    </subcellularLocation>
    <subcellularLocation>
        <location evidence="5">Bacterial flagellum</location>
    </subcellularLocation>
</comment>
<evidence type="ECO:0000256" key="3">
    <source>
        <dbReference type="ARBA" id="ARBA00022525"/>
    </source>
</evidence>
<dbReference type="Pfam" id="PF00700">
    <property type="entry name" value="Flagellin_C"/>
    <property type="match status" value="1"/>
</dbReference>
<dbReference type="Gene3D" id="1.20.1330.10">
    <property type="entry name" value="f41 fragment of flagellin, N-terminal domain"/>
    <property type="match status" value="1"/>
</dbReference>
<evidence type="ECO:0000313" key="8">
    <source>
        <dbReference type="EMBL" id="NMP28103.1"/>
    </source>
</evidence>
<feature type="domain" description="Flagellin C-terminal" evidence="7">
    <location>
        <begin position="352"/>
        <end position="436"/>
    </location>
</feature>
<reference evidence="8 9" key="2">
    <citation type="submission" date="2020-06" db="EMBL/GenBank/DDBJ databases">
        <title>Polyphasic characterization of a Rahnella strain isolated from tree sap.</title>
        <authorList>
            <person name="Kim I.S."/>
        </authorList>
    </citation>
    <scope>NUCLEOTIDE SEQUENCE [LARGE SCALE GENOMIC DNA]</scope>
    <source>
        <strain evidence="8 9">SAP-1</strain>
    </source>
</reference>
<dbReference type="GO" id="GO:0005198">
    <property type="term" value="F:structural molecule activity"/>
    <property type="evidence" value="ECO:0007669"/>
    <property type="project" value="UniProtKB-UniRule"/>
</dbReference>
<dbReference type="Proteomes" id="UP000585363">
    <property type="component" value="Unassembled WGS sequence"/>
</dbReference>
<dbReference type="RefSeq" id="WP_169403800.1">
    <property type="nucleotide sequence ID" value="NZ_JAADJU010000007.1"/>
</dbReference>
<dbReference type="AlphaFoldDB" id="A0A848MLE1"/>
<dbReference type="InterPro" id="IPR046358">
    <property type="entry name" value="Flagellin_C"/>
</dbReference>
<comment type="function">
    <text evidence="1 5">Flagellin is the subunit protein which polymerizes to form the filaments of bacterial flagella.</text>
</comment>
<keyword evidence="9" id="KW-1185">Reference proteome</keyword>
<dbReference type="Pfam" id="PF00669">
    <property type="entry name" value="Flagellin_N"/>
    <property type="match status" value="1"/>
</dbReference>
<dbReference type="PRINTS" id="PR00207">
    <property type="entry name" value="FLAGELLIN"/>
</dbReference>
<reference evidence="8 9" key="1">
    <citation type="submission" date="2020-01" db="EMBL/GenBank/DDBJ databases">
        <authorList>
            <person name="Lee S.D."/>
        </authorList>
    </citation>
    <scope>NUCLEOTIDE SEQUENCE [LARGE SCALE GENOMIC DNA]</scope>
    <source>
        <strain evidence="8 9">SAP-1</strain>
    </source>
</reference>
<dbReference type="InterPro" id="IPR001029">
    <property type="entry name" value="Flagellin_N"/>
</dbReference>
<keyword evidence="8" id="KW-0966">Cell projection</keyword>
<dbReference type="SUPFAM" id="SSF64518">
    <property type="entry name" value="Phase 1 flagellin"/>
    <property type="match status" value="1"/>
</dbReference>
<evidence type="ECO:0000259" key="6">
    <source>
        <dbReference type="Pfam" id="PF00669"/>
    </source>
</evidence>
<organism evidence="8 9">
    <name type="scientific">Rouxiella aceris</name>
    <dbReference type="NCBI Taxonomy" id="2703884"/>
    <lineage>
        <taxon>Bacteria</taxon>
        <taxon>Pseudomonadati</taxon>
        <taxon>Pseudomonadota</taxon>
        <taxon>Gammaproteobacteria</taxon>
        <taxon>Enterobacterales</taxon>
        <taxon>Yersiniaceae</taxon>
        <taxon>Rouxiella</taxon>
    </lineage>
</organism>
<dbReference type="EMBL" id="JAADJU010000007">
    <property type="protein sequence ID" value="NMP28103.1"/>
    <property type="molecule type" value="Genomic_DNA"/>
</dbReference>
<dbReference type="PANTHER" id="PTHR42792:SF2">
    <property type="entry name" value="FLAGELLIN"/>
    <property type="match status" value="1"/>
</dbReference>
<dbReference type="Gene3D" id="6.10.280.190">
    <property type="match status" value="1"/>
</dbReference>
<evidence type="ECO:0000313" key="9">
    <source>
        <dbReference type="Proteomes" id="UP000585363"/>
    </source>
</evidence>
<comment type="caution">
    <text evidence="8">The sequence shown here is derived from an EMBL/GenBank/DDBJ whole genome shotgun (WGS) entry which is preliminary data.</text>
</comment>
<keyword evidence="8" id="KW-0969">Cilium</keyword>
<dbReference type="Gene3D" id="2.60.40.4390">
    <property type="match status" value="1"/>
</dbReference>
<evidence type="ECO:0000256" key="5">
    <source>
        <dbReference type="RuleBase" id="RU362073"/>
    </source>
</evidence>